<dbReference type="GeneID" id="65102242"/>
<keyword evidence="3" id="KW-1185">Reference proteome</keyword>
<dbReference type="Proteomes" id="UP000500845">
    <property type="component" value="Segment"/>
</dbReference>
<accession>A0A346RNZ2</accession>
<evidence type="ECO:0000256" key="1">
    <source>
        <dbReference type="SAM" id="Phobius"/>
    </source>
</evidence>
<organism evidence="2 3">
    <name type="scientific">Cryptophlebia peltastica nucleopolyhedrovirus</name>
    <dbReference type="NCBI Taxonomy" id="2304025"/>
    <lineage>
        <taxon>Viruses</taxon>
        <taxon>Viruses incertae sedis</taxon>
        <taxon>Naldaviricetes</taxon>
        <taxon>Lefavirales</taxon>
        <taxon>Baculoviridae</taxon>
        <taxon>Alphabaculovirus</taxon>
        <taxon>Alphabaculovirus crypeltasticae</taxon>
    </lineage>
</organism>
<evidence type="ECO:0000313" key="2">
    <source>
        <dbReference type="EMBL" id="AXS67789.1"/>
    </source>
</evidence>
<dbReference type="RefSeq" id="YP_010086997.1">
    <property type="nucleotide sequence ID" value="NC_055500.1"/>
</dbReference>
<sequence>MTITQIFFIISIFISTTYSENSSDDFINVTVGSEQDELDKILDIIVDELTDIQKNEVNDVNYTKIVLILLVLISVLLIKIKFYKYSMCCKRKKSNEKEQLETIQINELNYNFNKMTNIPESLSLKHNKSI</sequence>
<evidence type="ECO:0000313" key="3">
    <source>
        <dbReference type="Proteomes" id="UP000500845"/>
    </source>
</evidence>
<protein>
    <submittedName>
        <fullName evidence="2">Adho123-like protein</fullName>
    </submittedName>
</protein>
<feature type="transmembrane region" description="Helical" evidence="1">
    <location>
        <begin position="65"/>
        <end position="83"/>
    </location>
</feature>
<proteinExistence type="predicted"/>
<keyword evidence="1" id="KW-0812">Transmembrane</keyword>
<dbReference type="EMBL" id="MH394321">
    <property type="protein sequence ID" value="AXS67789.1"/>
    <property type="molecule type" value="Genomic_DNA"/>
</dbReference>
<dbReference type="KEGG" id="vg:65102242"/>
<name>A0A346RNZ2_9ABAC</name>
<reference evidence="2 3" key="1">
    <citation type="journal article" date="2018" name="J. Invertebr. Pathol.">
        <title>Morphological, genetic and biological characterisation of a novel alphabaculovirus isolated from Cryptophlebia peltastica (Lepidoptera: Tortricidae).</title>
        <authorList>
            <person name="Marsberg T."/>
            <person name="Jukes M.D."/>
            <person name="Krejmer-Rabalska M."/>
            <person name="Rabalski L."/>
            <person name="Knox C.M."/>
            <person name="Moore S.D."/>
            <person name="Hill M.P."/>
            <person name="Szewczyk B."/>
        </authorList>
    </citation>
    <scope>NUCLEOTIDE SEQUENCE [LARGE SCALE GENOMIC DNA]</scope>
    <source>
        <strain evidence="2">SA</strain>
    </source>
</reference>
<keyword evidence="1" id="KW-0472">Membrane</keyword>
<keyword evidence="1" id="KW-1133">Transmembrane helix</keyword>